<evidence type="ECO:0000313" key="12">
    <source>
        <dbReference type="Proteomes" id="UP000638462"/>
    </source>
</evidence>
<dbReference type="InterPro" id="IPR036388">
    <property type="entry name" value="WH-like_DNA-bd_sf"/>
</dbReference>
<evidence type="ECO:0000256" key="7">
    <source>
        <dbReference type="ARBA" id="ARBA00049348"/>
    </source>
</evidence>
<dbReference type="InterPro" id="IPR023546">
    <property type="entry name" value="MGMT"/>
</dbReference>
<comment type="miscellaneous">
    <text evidence="8">This enzyme catalyzes only one turnover and therefore is not strictly catalytic. According to one definition, an enzyme is a biocatalyst that acts repeatedly and over many reaction cycles.</text>
</comment>
<dbReference type="PANTHER" id="PTHR10815:SF13">
    <property type="entry name" value="METHYLATED-DNA--PROTEIN-CYSTEINE METHYLTRANSFERASE"/>
    <property type="match status" value="1"/>
</dbReference>
<comment type="subcellular location">
    <subcellularLocation>
        <location evidence="8">Cytoplasm</location>
    </subcellularLocation>
</comment>
<gene>
    <name evidence="11" type="primary">ogt</name>
    <name evidence="11" type="ORF">GCM10008027_28430</name>
</gene>
<dbReference type="PROSITE" id="PS00374">
    <property type="entry name" value="MGMT"/>
    <property type="match status" value="1"/>
</dbReference>
<keyword evidence="12" id="KW-1185">Reference proteome</keyword>
<evidence type="ECO:0000256" key="1">
    <source>
        <dbReference type="ARBA" id="ARBA00001286"/>
    </source>
</evidence>
<dbReference type="SUPFAM" id="SSF53155">
    <property type="entry name" value="Methylated DNA-protein cysteine methyltransferase domain"/>
    <property type="match status" value="1"/>
</dbReference>
<comment type="catalytic activity">
    <reaction evidence="7 8">
        <text>a 6-O-methyl-2'-deoxyguanosine in DNA + L-cysteinyl-[protein] = S-methyl-L-cysteinyl-[protein] + a 2'-deoxyguanosine in DNA</text>
        <dbReference type="Rhea" id="RHEA:24000"/>
        <dbReference type="Rhea" id="RHEA-COMP:10131"/>
        <dbReference type="Rhea" id="RHEA-COMP:10132"/>
        <dbReference type="Rhea" id="RHEA-COMP:11367"/>
        <dbReference type="Rhea" id="RHEA-COMP:11368"/>
        <dbReference type="ChEBI" id="CHEBI:29950"/>
        <dbReference type="ChEBI" id="CHEBI:82612"/>
        <dbReference type="ChEBI" id="CHEBI:85445"/>
        <dbReference type="ChEBI" id="CHEBI:85448"/>
        <dbReference type="EC" id="2.1.1.63"/>
    </reaction>
</comment>
<organism evidence="11 12">
    <name type="scientific">Pseudoalteromonas gelatinilytica</name>
    <dbReference type="NCBI Taxonomy" id="1703256"/>
    <lineage>
        <taxon>Bacteria</taxon>
        <taxon>Pseudomonadati</taxon>
        <taxon>Pseudomonadota</taxon>
        <taxon>Gammaproteobacteria</taxon>
        <taxon>Alteromonadales</taxon>
        <taxon>Pseudoalteromonadaceae</taxon>
        <taxon>Pseudoalteromonas</taxon>
    </lineage>
</organism>
<feature type="active site" description="Nucleophile; methyl group acceptor" evidence="8">
    <location>
        <position position="131"/>
    </location>
</feature>
<reference evidence="12" key="1">
    <citation type="journal article" date="2019" name="Int. J. Syst. Evol. Microbiol.">
        <title>The Global Catalogue of Microorganisms (GCM) 10K type strain sequencing project: providing services to taxonomists for standard genome sequencing and annotation.</title>
        <authorList>
            <consortium name="The Broad Institute Genomics Platform"/>
            <consortium name="The Broad Institute Genome Sequencing Center for Infectious Disease"/>
            <person name="Wu L."/>
            <person name="Ma J."/>
        </authorList>
    </citation>
    <scope>NUCLEOTIDE SEQUENCE [LARGE SCALE GENOMIC DNA]</scope>
    <source>
        <strain evidence="12">CGMCC 1.15394</strain>
    </source>
</reference>
<feature type="domain" description="Methylated-DNA-[protein]-cysteine S-methyltransferase DNA binding" evidence="9">
    <location>
        <begin position="81"/>
        <end position="159"/>
    </location>
</feature>
<evidence type="ECO:0000313" key="11">
    <source>
        <dbReference type="EMBL" id="GGF01868.1"/>
    </source>
</evidence>
<name>A0ABQ1TRA0_9GAMM</name>
<keyword evidence="2 8" id="KW-0963">Cytoplasm</keyword>
<evidence type="ECO:0000259" key="10">
    <source>
        <dbReference type="Pfam" id="PF02870"/>
    </source>
</evidence>
<evidence type="ECO:0000256" key="5">
    <source>
        <dbReference type="ARBA" id="ARBA00022763"/>
    </source>
</evidence>
<dbReference type="Pfam" id="PF02870">
    <property type="entry name" value="Methyltransf_1N"/>
    <property type="match status" value="1"/>
</dbReference>
<keyword evidence="5 8" id="KW-0227">DNA damage</keyword>
<dbReference type="HAMAP" id="MF_00772">
    <property type="entry name" value="OGT"/>
    <property type="match status" value="1"/>
</dbReference>
<dbReference type="InterPro" id="IPR036217">
    <property type="entry name" value="MethylDNA_cys_MeTrfase_DNAb"/>
</dbReference>
<dbReference type="Gene3D" id="1.10.10.10">
    <property type="entry name" value="Winged helix-like DNA-binding domain superfamily/Winged helix DNA-binding domain"/>
    <property type="match status" value="1"/>
</dbReference>
<comment type="similarity">
    <text evidence="8">Belongs to the MGMT family.</text>
</comment>
<proteinExistence type="inferred from homology"/>
<keyword evidence="3 8" id="KW-0489">Methyltransferase</keyword>
<evidence type="ECO:0000256" key="4">
    <source>
        <dbReference type="ARBA" id="ARBA00022679"/>
    </source>
</evidence>
<sequence>MATIMSMQQVIMPSPIGDITIQSTSKGVSYVGFYPVVAMQTEAVDEHTLTPILMCISELNEYFNGERTRFTVPLDTQGTHFQRQVWCALMDVEFGQSKSYQDIALAINNPKAVRAVGAANGKNPISIIVPCHRIIGANGKLTGYAGGLERKEWLLKHEGLL</sequence>
<comment type="function">
    <text evidence="8">Involved in the cellular defense against the biological effects of O6-methylguanine (O6-MeG) and O4-methylthymine (O4-MeT) in DNA. Repairs the methylated nucleobase in DNA by stoichiometrically transferring the methyl group to a cysteine residue in the enzyme. This is a suicide reaction: the enzyme is irreversibly inactivated.</text>
</comment>
<dbReference type="CDD" id="cd06445">
    <property type="entry name" value="ATase"/>
    <property type="match status" value="1"/>
</dbReference>
<dbReference type="InterPro" id="IPR036631">
    <property type="entry name" value="MGMT_N_sf"/>
</dbReference>
<dbReference type="SUPFAM" id="SSF46767">
    <property type="entry name" value="Methylated DNA-protein cysteine methyltransferase, C-terminal domain"/>
    <property type="match status" value="1"/>
</dbReference>
<dbReference type="EMBL" id="BMIT01000011">
    <property type="protein sequence ID" value="GGF01868.1"/>
    <property type="molecule type" value="Genomic_DNA"/>
</dbReference>
<dbReference type="GO" id="GO:0032259">
    <property type="term" value="P:methylation"/>
    <property type="evidence" value="ECO:0007669"/>
    <property type="project" value="UniProtKB-KW"/>
</dbReference>
<dbReference type="Proteomes" id="UP000638462">
    <property type="component" value="Unassembled WGS sequence"/>
</dbReference>
<keyword evidence="4 8" id="KW-0808">Transferase</keyword>
<dbReference type="PANTHER" id="PTHR10815">
    <property type="entry name" value="METHYLATED-DNA--PROTEIN-CYSTEINE METHYLTRANSFERASE"/>
    <property type="match status" value="1"/>
</dbReference>
<dbReference type="NCBIfam" id="TIGR00589">
    <property type="entry name" value="ogt"/>
    <property type="match status" value="1"/>
</dbReference>
<dbReference type="InterPro" id="IPR014048">
    <property type="entry name" value="MethylDNA_cys_MeTrfase_DNA-bd"/>
</dbReference>
<evidence type="ECO:0000256" key="6">
    <source>
        <dbReference type="ARBA" id="ARBA00023204"/>
    </source>
</evidence>
<dbReference type="EC" id="2.1.1.63" evidence="8"/>
<feature type="domain" description="Methylguanine DNA methyltransferase ribonuclease-like" evidence="10">
    <location>
        <begin position="12"/>
        <end position="76"/>
    </location>
</feature>
<dbReference type="Gene3D" id="3.30.160.70">
    <property type="entry name" value="Methylated DNA-protein cysteine methyltransferase domain"/>
    <property type="match status" value="1"/>
</dbReference>
<dbReference type="InterPro" id="IPR008332">
    <property type="entry name" value="MethylG_MeTrfase_N"/>
</dbReference>
<evidence type="ECO:0000256" key="2">
    <source>
        <dbReference type="ARBA" id="ARBA00022490"/>
    </source>
</evidence>
<dbReference type="Pfam" id="PF01035">
    <property type="entry name" value="DNA_binding_1"/>
    <property type="match status" value="1"/>
</dbReference>
<protein>
    <recommendedName>
        <fullName evidence="8">Methylated-DNA--protein-cysteine methyltransferase</fullName>
        <ecNumber evidence="8">2.1.1.63</ecNumber>
    </recommendedName>
    <alternativeName>
        <fullName evidence="8">6-O-methylguanine-DNA methyltransferase</fullName>
        <shortName evidence="8">MGMT</shortName>
    </alternativeName>
    <alternativeName>
        <fullName evidence="8">O-6-methylguanine-DNA-alkyltransferase</fullName>
    </alternativeName>
</protein>
<evidence type="ECO:0000259" key="9">
    <source>
        <dbReference type="Pfam" id="PF01035"/>
    </source>
</evidence>
<evidence type="ECO:0000256" key="8">
    <source>
        <dbReference type="HAMAP-Rule" id="MF_00772"/>
    </source>
</evidence>
<keyword evidence="6 8" id="KW-0234">DNA repair</keyword>
<dbReference type="GO" id="GO:0008168">
    <property type="term" value="F:methyltransferase activity"/>
    <property type="evidence" value="ECO:0007669"/>
    <property type="project" value="UniProtKB-KW"/>
</dbReference>
<dbReference type="InterPro" id="IPR001497">
    <property type="entry name" value="MethylDNA_cys_MeTrfase_AS"/>
</dbReference>
<comment type="catalytic activity">
    <reaction evidence="1 8">
        <text>a 4-O-methyl-thymidine in DNA + L-cysteinyl-[protein] = a thymidine in DNA + S-methyl-L-cysteinyl-[protein]</text>
        <dbReference type="Rhea" id="RHEA:53428"/>
        <dbReference type="Rhea" id="RHEA-COMP:10131"/>
        <dbReference type="Rhea" id="RHEA-COMP:10132"/>
        <dbReference type="Rhea" id="RHEA-COMP:13555"/>
        <dbReference type="Rhea" id="RHEA-COMP:13556"/>
        <dbReference type="ChEBI" id="CHEBI:29950"/>
        <dbReference type="ChEBI" id="CHEBI:82612"/>
        <dbReference type="ChEBI" id="CHEBI:137386"/>
        <dbReference type="ChEBI" id="CHEBI:137387"/>
        <dbReference type="EC" id="2.1.1.63"/>
    </reaction>
</comment>
<comment type="caution">
    <text evidence="11">The sequence shown here is derived from an EMBL/GenBank/DDBJ whole genome shotgun (WGS) entry which is preliminary data.</text>
</comment>
<evidence type="ECO:0000256" key="3">
    <source>
        <dbReference type="ARBA" id="ARBA00022603"/>
    </source>
</evidence>
<accession>A0ABQ1TRA0</accession>